<organism evidence="6 7">
    <name type="scientific">Fuerstiella marisgermanici</name>
    <dbReference type="NCBI Taxonomy" id="1891926"/>
    <lineage>
        <taxon>Bacteria</taxon>
        <taxon>Pseudomonadati</taxon>
        <taxon>Planctomycetota</taxon>
        <taxon>Planctomycetia</taxon>
        <taxon>Planctomycetales</taxon>
        <taxon>Planctomycetaceae</taxon>
        <taxon>Fuerstiella</taxon>
    </lineage>
</organism>
<evidence type="ECO:0000259" key="4">
    <source>
        <dbReference type="Pfam" id="PF07587"/>
    </source>
</evidence>
<sequence precursor="true">MSRLLRNNLPALLAVLPVLAVSPGIHADEADAISYNQDVRPILSNNCFACHGPDPEDRQADARLDVPDEIDLDEVLSRITETDPEIVMPPPHTNKKLSKKQISILKQWIADGAKYETHWAFLPPKEHDLPAVNDAAWNDHAIDRFVRKRLQRQKLQPNKPADKRTLIRRVTLDLTGLPPTLEDVRAFANDNSPDAYEKLVDRLLKSPHFGEHMARYWLDVVRFADTNGLHHDHYREMTPYRDWVIRSFNDNLPFRDFVIDQIAGDLHEQPTTDQKIASGFNRLHLIIDRGTALPEESFMRNVVDRVSSVGTAFLGLTLECAVCHDHKYDPITQRDFYQFYAFFNNFDGGPETGGRRGLDFQRGLQEPYIELPTDEQKQRREQLQKEVADLNMQLAAATDEATKKSLQTNAAAKQKELDDLILSIPATLVMKERDEVRPTHILVRGNYDQPGELVERHTPGFLPPMNTTGDKLKTRMDLAQWLVAKSNPLTARVAVNRFWQQLFGVGLVASSEDFGAQGEPPSHPELLDHLTLRFVESGWDVRSLLKFIVMSRTYQQSSQDEREHFIADPNNRLLARGSRFRYDAEVIRDQVLSVSGLLNDSLYGKSVKPPQPEGLWKIVAMPFSYPRIYEPDTGDKIYRRSVYSFWKRGLPPPQMTIFDAPTREACTARRERTNTPLQALVLMNEQQYFQAAMTLADSLLKQSALDDQQRVAAAYERITSRQPDTATVATLTDALQQFRMVYEENADAANKMFAAAESNQLKLASEPNNKSELAALTMIVHSLLNLDVTKTRE</sequence>
<dbReference type="STRING" id="1891926.Fuma_03102"/>
<keyword evidence="1" id="KW-0175">Coiled coil</keyword>
<dbReference type="EMBL" id="CP017641">
    <property type="protein sequence ID" value="APZ93484.1"/>
    <property type="molecule type" value="Genomic_DNA"/>
</dbReference>
<evidence type="ECO:0000313" key="7">
    <source>
        <dbReference type="Proteomes" id="UP000187735"/>
    </source>
</evidence>
<dbReference type="AlphaFoldDB" id="A0A1P8WHE4"/>
<feature type="domain" description="DUF1549" evidence="3">
    <location>
        <begin position="142"/>
        <end position="346"/>
    </location>
</feature>
<dbReference type="RefSeq" id="WP_077024938.1">
    <property type="nucleotide sequence ID" value="NZ_CP017641.1"/>
</dbReference>
<keyword evidence="7" id="KW-1185">Reference proteome</keyword>
<dbReference type="Pfam" id="PF07587">
    <property type="entry name" value="PSD1"/>
    <property type="match status" value="1"/>
</dbReference>
<keyword evidence="2" id="KW-0732">Signal</keyword>
<evidence type="ECO:0000259" key="5">
    <source>
        <dbReference type="Pfam" id="PF07635"/>
    </source>
</evidence>
<name>A0A1P8WHE4_9PLAN</name>
<dbReference type="GO" id="GO:0009055">
    <property type="term" value="F:electron transfer activity"/>
    <property type="evidence" value="ECO:0007669"/>
    <property type="project" value="InterPro"/>
</dbReference>
<evidence type="ECO:0000256" key="2">
    <source>
        <dbReference type="SAM" id="SignalP"/>
    </source>
</evidence>
<feature type="domain" description="DUF1553" evidence="4">
    <location>
        <begin position="474"/>
        <end position="733"/>
    </location>
</feature>
<dbReference type="Pfam" id="PF07635">
    <property type="entry name" value="PSCyt1"/>
    <property type="match status" value="1"/>
</dbReference>
<proteinExistence type="predicted"/>
<dbReference type="KEGG" id="fmr:Fuma_03102"/>
<feature type="signal peptide" evidence="2">
    <location>
        <begin position="1"/>
        <end position="27"/>
    </location>
</feature>
<dbReference type="PANTHER" id="PTHR35889:SF3">
    <property type="entry name" value="F-BOX DOMAIN-CONTAINING PROTEIN"/>
    <property type="match status" value="1"/>
</dbReference>
<evidence type="ECO:0000256" key="1">
    <source>
        <dbReference type="SAM" id="Coils"/>
    </source>
</evidence>
<dbReference type="SUPFAM" id="SSF46626">
    <property type="entry name" value="Cytochrome c"/>
    <property type="match status" value="1"/>
</dbReference>
<accession>A0A1P8WHE4</accession>
<dbReference type="InterPro" id="IPR036909">
    <property type="entry name" value="Cyt_c-like_dom_sf"/>
</dbReference>
<reference evidence="6 7" key="1">
    <citation type="journal article" date="2016" name="Front. Microbiol.">
        <title>Fuerstia marisgermanicae gen. nov., sp. nov., an Unusual Member of the Phylum Planctomycetes from the German Wadden Sea.</title>
        <authorList>
            <person name="Kohn T."/>
            <person name="Heuer A."/>
            <person name="Jogler M."/>
            <person name="Vollmers J."/>
            <person name="Boedeker C."/>
            <person name="Bunk B."/>
            <person name="Rast P."/>
            <person name="Borchert D."/>
            <person name="Glockner I."/>
            <person name="Freese H.M."/>
            <person name="Klenk H.P."/>
            <person name="Overmann J."/>
            <person name="Kaster A.K."/>
            <person name="Rohde M."/>
            <person name="Wiegand S."/>
            <person name="Jogler C."/>
        </authorList>
    </citation>
    <scope>NUCLEOTIDE SEQUENCE [LARGE SCALE GENOMIC DNA]</scope>
    <source>
        <strain evidence="6 7">NH11</strain>
    </source>
</reference>
<evidence type="ECO:0000313" key="6">
    <source>
        <dbReference type="EMBL" id="APZ93484.1"/>
    </source>
</evidence>
<dbReference type="Gene3D" id="1.10.760.10">
    <property type="entry name" value="Cytochrome c-like domain"/>
    <property type="match status" value="1"/>
</dbReference>
<dbReference type="InterPro" id="IPR011444">
    <property type="entry name" value="DUF1549"/>
</dbReference>
<gene>
    <name evidence="6" type="ORF">Fuma_03102</name>
</gene>
<dbReference type="GO" id="GO:0020037">
    <property type="term" value="F:heme binding"/>
    <property type="evidence" value="ECO:0007669"/>
    <property type="project" value="InterPro"/>
</dbReference>
<feature type="coiled-coil region" evidence="1">
    <location>
        <begin position="373"/>
        <end position="400"/>
    </location>
</feature>
<dbReference type="PANTHER" id="PTHR35889">
    <property type="entry name" value="CYCLOINULO-OLIGOSACCHARIDE FRUCTANOTRANSFERASE-RELATED"/>
    <property type="match status" value="1"/>
</dbReference>
<protein>
    <recommendedName>
        <fullName evidence="8">Planctomycete cytochrome C</fullName>
    </recommendedName>
</protein>
<evidence type="ECO:0008006" key="8">
    <source>
        <dbReference type="Google" id="ProtNLM"/>
    </source>
</evidence>
<dbReference type="InterPro" id="IPR011429">
    <property type="entry name" value="Cyt_c_Planctomycete-type"/>
</dbReference>
<dbReference type="Proteomes" id="UP000187735">
    <property type="component" value="Chromosome"/>
</dbReference>
<dbReference type="OrthoDB" id="127107at2"/>
<dbReference type="Pfam" id="PF07583">
    <property type="entry name" value="PSCyt2"/>
    <property type="match status" value="1"/>
</dbReference>
<feature type="domain" description="Cytochrome C Planctomycete-type" evidence="5">
    <location>
        <begin position="47"/>
        <end position="91"/>
    </location>
</feature>
<dbReference type="InterPro" id="IPR022655">
    <property type="entry name" value="DUF1553"/>
</dbReference>
<feature type="chain" id="PRO_5012207807" description="Planctomycete cytochrome C" evidence="2">
    <location>
        <begin position="28"/>
        <end position="793"/>
    </location>
</feature>
<evidence type="ECO:0000259" key="3">
    <source>
        <dbReference type="Pfam" id="PF07583"/>
    </source>
</evidence>